<feature type="compositionally biased region" description="Low complexity" evidence="2">
    <location>
        <begin position="41"/>
        <end position="54"/>
    </location>
</feature>
<evidence type="ECO:0000256" key="3">
    <source>
        <dbReference type="SAM" id="SignalP"/>
    </source>
</evidence>
<organism evidence="6 7">
    <name type="scientific">Paenibacillus shirakamiensis</name>
    <dbReference type="NCBI Taxonomy" id="1265935"/>
    <lineage>
        <taxon>Bacteria</taxon>
        <taxon>Bacillati</taxon>
        <taxon>Bacillota</taxon>
        <taxon>Bacilli</taxon>
        <taxon>Bacillales</taxon>
        <taxon>Paenibacillaceae</taxon>
        <taxon>Paenibacillus</taxon>
    </lineage>
</organism>
<feature type="region of interest" description="Disordered" evidence="2">
    <location>
        <begin position="283"/>
        <end position="310"/>
    </location>
</feature>
<dbReference type="Pfam" id="PF24568">
    <property type="entry name" value="CC_PcsB"/>
    <property type="match status" value="1"/>
</dbReference>
<comment type="caution">
    <text evidence="6">The sequence shown here is derived from an EMBL/GenBank/DDBJ whole genome shotgun (WGS) entry which is preliminary data.</text>
</comment>
<feature type="region of interest" description="Disordered" evidence="2">
    <location>
        <begin position="41"/>
        <end position="61"/>
    </location>
</feature>
<evidence type="ECO:0000259" key="5">
    <source>
        <dbReference type="Pfam" id="PF24568"/>
    </source>
</evidence>
<dbReference type="Pfam" id="PF01551">
    <property type="entry name" value="Peptidase_M23"/>
    <property type="match status" value="1"/>
</dbReference>
<dbReference type="PANTHER" id="PTHR21666:SF289">
    <property type="entry name" value="L-ALA--D-GLU ENDOPEPTIDASE"/>
    <property type="match status" value="1"/>
</dbReference>
<dbReference type="Proteomes" id="UP001519288">
    <property type="component" value="Unassembled WGS sequence"/>
</dbReference>
<name>A0ABS4JJ70_9BACL</name>
<feature type="domain" description="M23ase beta-sheet core" evidence="4">
    <location>
        <begin position="339"/>
        <end position="432"/>
    </location>
</feature>
<feature type="compositionally biased region" description="Low complexity" evidence="2">
    <location>
        <begin position="283"/>
        <end position="295"/>
    </location>
</feature>
<feature type="domain" description="Peptidoglycan hydrolase PcsB coiled-coil" evidence="5">
    <location>
        <begin position="107"/>
        <end position="178"/>
    </location>
</feature>
<reference evidence="6 7" key="1">
    <citation type="submission" date="2021-03" db="EMBL/GenBank/DDBJ databases">
        <title>Genomic Encyclopedia of Type Strains, Phase IV (KMG-IV): sequencing the most valuable type-strain genomes for metagenomic binning, comparative biology and taxonomic classification.</title>
        <authorList>
            <person name="Goeker M."/>
        </authorList>
    </citation>
    <scope>NUCLEOTIDE SEQUENCE [LARGE SCALE GENOMIC DNA]</scope>
    <source>
        <strain evidence="6 7">DSM 26806</strain>
    </source>
</reference>
<proteinExistence type="predicted"/>
<evidence type="ECO:0000313" key="7">
    <source>
        <dbReference type="Proteomes" id="UP001519288"/>
    </source>
</evidence>
<dbReference type="CDD" id="cd12797">
    <property type="entry name" value="M23_peptidase"/>
    <property type="match status" value="1"/>
</dbReference>
<dbReference type="SUPFAM" id="SSF51261">
    <property type="entry name" value="Duplicated hybrid motif"/>
    <property type="match status" value="1"/>
</dbReference>
<keyword evidence="6" id="KW-0378">Hydrolase</keyword>
<evidence type="ECO:0000256" key="1">
    <source>
        <dbReference type="ARBA" id="ARBA00022729"/>
    </source>
</evidence>
<evidence type="ECO:0000313" key="6">
    <source>
        <dbReference type="EMBL" id="MBP2001748.1"/>
    </source>
</evidence>
<sequence length="437" mass="47757">MKKWLSVVVVTALASVLFVPSESYAKKRTVDQIDHELRALQQQAKQAQTEQQQADSDKQDAAHYKNKATNFLQVVLQQIDSVSGELSKISADIDKTESDLHTTAEQIDQTQKRIDEREKLLDSRIRLMYTDGVVSYLDVLLSSTSFTDFLDRADSLQAIAQQDQNILEDHKKDKALIQVEQKKLQASYSRAKLLYAQAASRRATLAQKEKEKESLIASYQNKIEQSDDISADQDKLLVSIASKRAQLAQEKNKIKAAQIYAYNQKKKAEAKAKAEAAANAHKVVASTNSDSSSNSSEDHSSSGGGFTGNGGSMALPVSGARISSPFGYRIHPITGAKKLHTGTDFAVGIGTDVHAADNGVVIVAEWWSGYGNCVIIDHGNNVWTLYGHLSEIKVQKGDNVQRGSLIAESGNTGASTGPHLHFEVRLNGTPVDAMPYL</sequence>
<feature type="signal peptide" evidence="3">
    <location>
        <begin position="1"/>
        <end position="25"/>
    </location>
</feature>
<dbReference type="InterPro" id="IPR011055">
    <property type="entry name" value="Dup_hybrid_motif"/>
</dbReference>
<feature type="chain" id="PRO_5047408369" evidence="3">
    <location>
        <begin position="26"/>
        <end position="437"/>
    </location>
</feature>
<keyword evidence="7" id="KW-1185">Reference proteome</keyword>
<keyword evidence="1 3" id="KW-0732">Signal</keyword>
<dbReference type="PANTHER" id="PTHR21666">
    <property type="entry name" value="PEPTIDASE-RELATED"/>
    <property type="match status" value="1"/>
</dbReference>
<evidence type="ECO:0000259" key="4">
    <source>
        <dbReference type="Pfam" id="PF01551"/>
    </source>
</evidence>
<accession>A0ABS4JJ70</accession>
<dbReference type="Gene3D" id="6.10.250.3150">
    <property type="match status" value="1"/>
</dbReference>
<dbReference type="InterPro" id="IPR050570">
    <property type="entry name" value="Cell_wall_metabolism_enzyme"/>
</dbReference>
<evidence type="ECO:0000256" key="2">
    <source>
        <dbReference type="SAM" id="MobiDB-lite"/>
    </source>
</evidence>
<dbReference type="InterPro" id="IPR057309">
    <property type="entry name" value="PcsB_CC"/>
</dbReference>
<dbReference type="InterPro" id="IPR016047">
    <property type="entry name" value="M23ase_b-sheet_dom"/>
</dbReference>
<protein>
    <submittedName>
        <fullName evidence="6">Murein DD-endopeptidase MepM/ murein hydrolase activator NlpD</fullName>
    </submittedName>
</protein>
<dbReference type="GO" id="GO:0016787">
    <property type="term" value="F:hydrolase activity"/>
    <property type="evidence" value="ECO:0007669"/>
    <property type="project" value="UniProtKB-KW"/>
</dbReference>
<dbReference type="EMBL" id="JAGGLD010000005">
    <property type="protein sequence ID" value="MBP2001748.1"/>
    <property type="molecule type" value="Genomic_DNA"/>
</dbReference>
<dbReference type="RefSeq" id="WP_209863667.1">
    <property type="nucleotide sequence ID" value="NZ_JAGGLD010000005.1"/>
</dbReference>
<dbReference type="Gene3D" id="2.70.70.10">
    <property type="entry name" value="Glucose Permease (Domain IIA)"/>
    <property type="match status" value="1"/>
</dbReference>
<gene>
    <name evidence="6" type="ORF">J2Z69_002804</name>
</gene>